<feature type="binding site" evidence="8">
    <location>
        <position position="200"/>
    </location>
    <ligand>
        <name>phosphoenolpyruvate</name>
        <dbReference type="ChEBI" id="CHEBI:58702"/>
    </ligand>
</feature>
<feature type="binding site" evidence="8">
    <location>
        <position position="372"/>
    </location>
    <ligand>
        <name>phosphoenolpyruvate</name>
        <dbReference type="ChEBI" id="CHEBI:58702"/>
    </ligand>
</feature>
<dbReference type="Proteomes" id="UP000462055">
    <property type="component" value="Unassembled WGS sequence"/>
</dbReference>
<evidence type="ECO:0000256" key="3">
    <source>
        <dbReference type="ARBA" id="ARBA00022490"/>
    </source>
</evidence>
<dbReference type="Pfam" id="PF00275">
    <property type="entry name" value="EPSP_synthase"/>
    <property type="match status" value="2"/>
</dbReference>
<evidence type="ECO:0000256" key="1">
    <source>
        <dbReference type="ARBA" id="ARBA00004811"/>
    </source>
</evidence>
<dbReference type="SUPFAM" id="SSF55205">
    <property type="entry name" value="EPT/RTPC-like"/>
    <property type="match status" value="1"/>
</dbReference>
<evidence type="ECO:0000256" key="6">
    <source>
        <dbReference type="ARBA" id="ARBA00023141"/>
    </source>
</evidence>
<dbReference type="EC" id="2.5.1.19" evidence="8"/>
<comment type="similarity">
    <text evidence="2 8">Belongs to the EPSP synthase family.</text>
</comment>
<feature type="binding site" evidence="8">
    <location>
        <position position="30"/>
    </location>
    <ligand>
        <name>3-phosphoshikimate</name>
        <dbReference type="ChEBI" id="CHEBI:145989"/>
    </ligand>
</feature>
<feature type="binding site" evidence="8">
    <location>
        <position position="341"/>
    </location>
    <ligand>
        <name>3-phosphoshikimate</name>
        <dbReference type="ChEBI" id="CHEBI:145989"/>
    </ligand>
</feature>
<dbReference type="HAMAP" id="MF_00210">
    <property type="entry name" value="EPSP_synth"/>
    <property type="match status" value="1"/>
</dbReference>
<comment type="caution">
    <text evidence="8">Lacks conserved residue(s) required for the propagation of feature annotation.</text>
</comment>
<dbReference type="GO" id="GO:0005737">
    <property type="term" value="C:cytoplasm"/>
    <property type="evidence" value="ECO:0007669"/>
    <property type="project" value="UniProtKB-SubCell"/>
</dbReference>
<feature type="domain" description="Enolpyruvate transferase" evidence="10">
    <location>
        <begin position="110"/>
        <end position="445"/>
    </location>
</feature>
<feature type="binding site" evidence="8">
    <location>
        <position position="227"/>
    </location>
    <ligand>
        <name>3-phosphoshikimate</name>
        <dbReference type="ChEBI" id="CHEBI:145989"/>
    </ligand>
</feature>
<evidence type="ECO:0000256" key="2">
    <source>
        <dbReference type="ARBA" id="ARBA00009948"/>
    </source>
</evidence>
<feature type="binding site" evidence="8">
    <location>
        <position position="368"/>
    </location>
    <ligand>
        <name>3-phosphoshikimate</name>
        <dbReference type="ChEBI" id="CHEBI:145989"/>
    </ligand>
</feature>
<evidence type="ECO:0000313" key="12">
    <source>
        <dbReference type="Proteomes" id="UP000462055"/>
    </source>
</evidence>
<dbReference type="AlphaFoldDB" id="A0A6I4MGC8"/>
<dbReference type="InterPro" id="IPR013792">
    <property type="entry name" value="RNA3'P_cycl/enolpyr_Trfase_a/b"/>
</dbReference>
<feature type="binding site" evidence="8">
    <location>
        <position position="25"/>
    </location>
    <ligand>
        <name>3-phosphoshikimate</name>
        <dbReference type="ChEBI" id="CHEBI:145989"/>
    </ligand>
</feature>
<dbReference type="Gene3D" id="3.65.10.10">
    <property type="entry name" value="Enolpyruvate transferase domain"/>
    <property type="match status" value="2"/>
</dbReference>
<feature type="domain" description="Enolpyruvate transferase" evidence="10">
    <location>
        <begin position="13"/>
        <end position="81"/>
    </location>
</feature>
<dbReference type="PROSITE" id="PS00104">
    <property type="entry name" value="EPSP_SYNTHASE_1"/>
    <property type="match status" value="1"/>
</dbReference>
<dbReference type="GO" id="GO:0008652">
    <property type="term" value="P:amino acid biosynthetic process"/>
    <property type="evidence" value="ECO:0007669"/>
    <property type="project" value="UniProtKB-KW"/>
</dbReference>
<dbReference type="EMBL" id="WBMS02000035">
    <property type="protein sequence ID" value="MWA05218.1"/>
    <property type="molecule type" value="Genomic_DNA"/>
</dbReference>
<protein>
    <recommendedName>
        <fullName evidence="8">3-phosphoshikimate 1-carboxyvinyltransferase</fullName>
        <ecNumber evidence="8">2.5.1.19</ecNumber>
    </recommendedName>
    <alternativeName>
        <fullName evidence="8">5-enolpyruvylshikimate-3-phosphate synthase</fullName>
        <shortName evidence="8">EPSP synthase</shortName>
        <shortName evidence="8">EPSPS</shortName>
    </alternativeName>
</protein>
<dbReference type="InterPro" id="IPR001986">
    <property type="entry name" value="Enolpyruvate_Tfrase_dom"/>
</dbReference>
<feature type="binding site" evidence="8">
    <location>
        <position position="413"/>
    </location>
    <ligand>
        <name>phosphoenolpyruvate</name>
        <dbReference type="ChEBI" id="CHEBI:58702"/>
    </ligand>
</feature>
<dbReference type="RefSeq" id="WP_151597719.1">
    <property type="nucleotide sequence ID" value="NZ_WBMS02000035.1"/>
</dbReference>
<sequence length="454" mass="46153">MPSPHWNAPVADGPVDATVRLPGSKSMTNRALILAALAEEPVRIVRPLHSRDTELMADALRALGASIGADSKAVAGGSGGSSPQKDAAVAGGSGGASPQKDAADWRTVPQELRGPARVDTGLAGTVMRFVPPVAALAAGEVAVDGDPYARKRPMGPMISALRALGVSVDDGGRGALPFTVHGTGAVDGGPVTIDASGSSQLVSGLLLAAPRFGKGVEVRHEGPPVPSAPHLAMTVRMLRDRGVTVETGTDVWRVAPGPVRGGEWLIEPDLSNAAQFLAAALVTGGRVTVPDWPSDTDQPGDALRDLLARMGADAAPGPGGLTVRGAGGFGGLDADLHDVGELTPVLAALAALADGPSRLTGIAHLRGHETDRLAALVTEINGLGGDARELPDGLEIRPRPLHGGVFRTYDDHRMVMAAAVLGLAVPGVEVENPGTVGKTLPGFTELWASMLASA</sequence>
<feature type="region of interest" description="Disordered" evidence="9">
    <location>
        <begin position="72"/>
        <end position="112"/>
    </location>
</feature>
<comment type="catalytic activity">
    <reaction evidence="7">
        <text>3-phosphoshikimate + phosphoenolpyruvate = 5-O-(1-carboxyvinyl)-3-phosphoshikimate + phosphate</text>
        <dbReference type="Rhea" id="RHEA:21256"/>
        <dbReference type="ChEBI" id="CHEBI:43474"/>
        <dbReference type="ChEBI" id="CHEBI:57701"/>
        <dbReference type="ChEBI" id="CHEBI:58702"/>
        <dbReference type="ChEBI" id="CHEBI:145989"/>
        <dbReference type="EC" id="2.5.1.19"/>
    </reaction>
    <physiologicalReaction direction="left-to-right" evidence="7">
        <dbReference type="Rhea" id="RHEA:21257"/>
    </physiologicalReaction>
</comment>
<evidence type="ECO:0000256" key="9">
    <source>
        <dbReference type="SAM" id="MobiDB-lite"/>
    </source>
</evidence>
<keyword evidence="3 8" id="KW-0963">Cytoplasm</keyword>
<reference evidence="11" key="1">
    <citation type="submission" date="2019-12" db="EMBL/GenBank/DDBJ databases">
        <title>Actinomadura physcomitrii sp. nov., a novel actinomycete isolated from moss [Physcomitrium sphaericum (Ludw) Fuernr].</title>
        <authorList>
            <person name="Zhuang X."/>
        </authorList>
    </citation>
    <scope>NUCLEOTIDE SEQUENCE [LARGE SCALE GENOMIC DNA]</scope>
    <source>
        <strain evidence="11">LD22</strain>
    </source>
</reference>
<dbReference type="GO" id="GO:0003866">
    <property type="term" value="F:3-phosphoshikimate 1-carboxyvinyltransferase activity"/>
    <property type="evidence" value="ECO:0007669"/>
    <property type="project" value="UniProtKB-UniRule"/>
</dbReference>
<evidence type="ECO:0000256" key="7">
    <source>
        <dbReference type="ARBA" id="ARBA00044633"/>
    </source>
</evidence>
<evidence type="ECO:0000256" key="8">
    <source>
        <dbReference type="HAMAP-Rule" id="MF_00210"/>
    </source>
</evidence>
<dbReference type="NCBIfam" id="TIGR01356">
    <property type="entry name" value="aroA"/>
    <property type="match status" value="1"/>
</dbReference>
<dbReference type="GO" id="GO:0009073">
    <property type="term" value="P:aromatic amino acid family biosynthetic process"/>
    <property type="evidence" value="ECO:0007669"/>
    <property type="project" value="UniProtKB-KW"/>
</dbReference>
<name>A0A6I4MGC8_9ACTN</name>
<feature type="binding site" evidence="8">
    <location>
        <position position="152"/>
    </location>
    <ligand>
        <name>phosphoenolpyruvate</name>
        <dbReference type="ChEBI" id="CHEBI:58702"/>
    </ligand>
</feature>
<dbReference type="InterPro" id="IPR023193">
    <property type="entry name" value="EPSP_synthase_CS"/>
</dbReference>
<feature type="binding site" evidence="8">
    <location>
        <position position="198"/>
    </location>
    <ligand>
        <name>3-phosphoshikimate</name>
        <dbReference type="ChEBI" id="CHEBI:145989"/>
    </ligand>
</feature>
<evidence type="ECO:0000256" key="4">
    <source>
        <dbReference type="ARBA" id="ARBA00022605"/>
    </source>
</evidence>
<dbReference type="PANTHER" id="PTHR21090:SF5">
    <property type="entry name" value="PENTAFUNCTIONAL AROM POLYPEPTIDE"/>
    <property type="match status" value="1"/>
</dbReference>
<comment type="pathway">
    <text evidence="1 8">Metabolic intermediate biosynthesis; chorismate biosynthesis; chorismate from D-erythrose 4-phosphate and phosphoenolpyruvate: step 6/7.</text>
</comment>
<keyword evidence="5 8" id="KW-0808">Transferase</keyword>
<feature type="binding site" evidence="8">
    <location>
        <position position="199"/>
    </location>
    <ligand>
        <name>3-phosphoshikimate</name>
        <dbReference type="ChEBI" id="CHEBI:145989"/>
    </ligand>
</feature>
<feature type="binding site" evidence="8">
    <location>
        <position position="124"/>
    </location>
    <ligand>
        <name>phosphoenolpyruvate</name>
        <dbReference type="ChEBI" id="CHEBI:58702"/>
    </ligand>
</feature>
<evidence type="ECO:0000313" key="11">
    <source>
        <dbReference type="EMBL" id="MWA05218.1"/>
    </source>
</evidence>
<comment type="caution">
    <text evidence="11">The sequence shown here is derived from an EMBL/GenBank/DDBJ whole genome shotgun (WGS) entry which is preliminary data.</text>
</comment>
<feature type="binding site" evidence="8">
    <location>
        <position position="25"/>
    </location>
    <ligand>
        <name>phosphoenolpyruvate</name>
        <dbReference type="ChEBI" id="CHEBI:58702"/>
    </ligand>
</feature>
<dbReference type="FunFam" id="3.65.10.10:FF:000010">
    <property type="entry name" value="3-phosphoshikimate 1-carboxyvinyltransferase"/>
    <property type="match status" value="1"/>
</dbReference>
<dbReference type="GO" id="GO:0009423">
    <property type="term" value="P:chorismate biosynthetic process"/>
    <property type="evidence" value="ECO:0007669"/>
    <property type="project" value="UniProtKB-UniRule"/>
</dbReference>
<dbReference type="UniPathway" id="UPA00053">
    <property type="reaction ID" value="UER00089"/>
</dbReference>
<feature type="binding site" evidence="8">
    <location>
        <position position="26"/>
    </location>
    <ligand>
        <name>3-phosphoshikimate</name>
        <dbReference type="ChEBI" id="CHEBI:145989"/>
    </ligand>
</feature>
<comment type="subunit">
    <text evidence="8">Monomer.</text>
</comment>
<evidence type="ECO:0000259" key="10">
    <source>
        <dbReference type="Pfam" id="PF00275"/>
    </source>
</evidence>
<comment type="subcellular location">
    <subcellularLocation>
        <location evidence="8">Cytoplasm</location>
    </subcellularLocation>
</comment>
<dbReference type="InterPro" id="IPR006264">
    <property type="entry name" value="EPSP_synthase"/>
</dbReference>
<dbReference type="InterPro" id="IPR036968">
    <property type="entry name" value="Enolpyruvate_Tfrase_sf"/>
</dbReference>
<feature type="binding site" evidence="8">
    <location>
        <position position="200"/>
    </location>
    <ligand>
        <name>3-phosphoshikimate</name>
        <dbReference type="ChEBI" id="CHEBI:145989"/>
    </ligand>
</feature>
<feature type="binding site" evidence="8">
    <location>
        <position position="438"/>
    </location>
    <ligand>
        <name>phosphoenolpyruvate</name>
        <dbReference type="ChEBI" id="CHEBI:58702"/>
    </ligand>
</feature>
<feature type="active site" description="Proton acceptor" evidence="8">
    <location>
        <position position="341"/>
    </location>
</feature>
<proteinExistence type="inferred from homology"/>
<dbReference type="PROSITE" id="PS00885">
    <property type="entry name" value="EPSP_SYNTHASE_2"/>
    <property type="match status" value="1"/>
</dbReference>
<dbReference type="FunFam" id="3.65.10.10:FF:000011">
    <property type="entry name" value="3-phosphoshikimate 1-carboxyvinyltransferase"/>
    <property type="match status" value="1"/>
</dbReference>
<organism evidence="11 12">
    <name type="scientific">Actinomadura physcomitrii</name>
    <dbReference type="NCBI Taxonomy" id="2650748"/>
    <lineage>
        <taxon>Bacteria</taxon>
        <taxon>Bacillati</taxon>
        <taxon>Actinomycetota</taxon>
        <taxon>Actinomycetes</taxon>
        <taxon>Streptosporangiales</taxon>
        <taxon>Thermomonosporaceae</taxon>
        <taxon>Actinomadura</taxon>
    </lineage>
</organism>
<dbReference type="PANTHER" id="PTHR21090">
    <property type="entry name" value="AROM/DEHYDROQUINATE SYNTHASE"/>
    <property type="match status" value="1"/>
</dbReference>
<keyword evidence="4 8" id="KW-0028">Amino-acid biosynthesis</keyword>
<keyword evidence="6 8" id="KW-0057">Aromatic amino acid biosynthesis</keyword>
<dbReference type="PIRSF" id="PIRSF000505">
    <property type="entry name" value="EPSPS"/>
    <property type="match status" value="1"/>
</dbReference>
<evidence type="ECO:0000256" key="5">
    <source>
        <dbReference type="ARBA" id="ARBA00022679"/>
    </source>
</evidence>
<dbReference type="CDD" id="cd01556">
    <property type="entry name" value="EPSP_synthase"/>
    <property type="match status" value="1"/>
</dbReference>
<gene>
    <name evidence="8 11" type="primary">aroA</name>
    <name evidence="11" type="ORF">F8568_033615</name>
</gene>
<accession>A0A6I4MGC8</accession>
<comment type="function">
    <text evidence="8">Catalyzes the transfer of the enolpyruvyl moiety of phosphoenolpyruvate (PEP) to the 5-hydroxyl of shikimate-3-phosphate (S3P) to produce enolpyruvyl shikimate-3-phosphate and inorganic phosphate.</text>
</comment>
<keyword evidence="12" id="KW-1185">Reference proteome</keyword>